<dbReference type="Proteomes" id="UP001598300">
    <property type="component" value="Unassembled WGS sequence"/>
</dbReference>
<comment type="caution">
    <text evidence="2">The sequence shown here is derived from an EMBL/GenBank/DDBJ whole genome shotgun (WGS) entry which is preliminary data.</text>
</comment>
<feature type="region of interest" description="Disordered" evidence="1">
    <location>
        <begin position="74"/>
        <end position="94"/>
    </location>
</feature>
<evidence type="ECO:0000313" key="3">
    <source>
        <dbReference type="Proteomes" id="UP001598300"/>
    </source>
</evidence>
<evidence type="ECO:0000313" key="2">
    <source>
        <dbReference type="EMBL" id="MFD3955969.1"/>
    </source>
</evidence>
<protein>
    <submittedName>
        <fullName evidence="2">Uncharacterized protein</fullName>
    </submittedName>
</protein>
<reference evidence="2 3" key="1">
    <citation type="submission" date="2024-09" db="EMBL/GenBank/DDBJ databases">
        <title>The Natural Products Discovery Center: Release of the First 8490 Sequenced Strains for Exploring Actinobacteria Biosynthetic Diversity.</title>
        <authorList>
            <person name="Kalkreuter E."/>
            <person name="Kautsar S.A."/>
            <person name="Yang D."/>
            <person name="Bader C.D."/>
            <person name="Teijaro C.N."/>
            <person name="Fluegel L."/>
            <person name="Davis C.M."/>
            <person name="Simpson J.R."/>
            <person name="Lauterbach L."/>
            <person name="Steele A.D."/>
            <person name="Gui C."/>
            <person name="Meng S."/>
            <person name="Li G."/>
            <person name="Viehrig K."/>
            <person name="Ye F."/>
            <person name="Su P."/>
            <person name="Kiefer A.F."/>
            <person name="Nichols A."/>
            <person name="Cepeda A.J."/>
            <person name="Yan W."/>
            <person name="Fan B."/>
            <person name="Jiang Y."/>
            <person name="Adhikari A."/>
            <person name="Zheng C.-J."/>
            <person name="Schuster L."/>
            <person name="Cowan T.M."/>
            <person name="Smanski M.J."/>
            <person name="Chevrette M.G."/>
            <person name="De Carvalho L.P.S."/>
            <person name="Shen B."/>
        </authorList>
    </citation>
    <scope>NUCLEOTIDE SEQUENCE [LARGE SCALE GENOMIC DNA]</scope>
    <source>
        <strain evidence="2 3">NPDC058584</strain>
    </source>
</reference>
<keyword evidence="3" id="KW-1185">Reference proteome</keyword>
<evidence type="ECO:0000256" key="1">
    <source>
        <dbReference type="SAM" id="MobiDB-lite"/>
    </source>
</evidence>
<name>A0ABW6DSN5_9ACTN</name>
<dbReference type="EMBL" id="JBHXPM010000005">
    <property type="protein sequence ID" value="MFD3955969.1"/>
    <property type="molecule type" value="Genomic_DNA"/>
</dbReference>
<sequence length="94" mass="9997">MTNSYRGPVVVLMGGREHFANADLSIHIENGLKSWDGTLESDPSLDWFDAADGDEARLRMPDGREGQFFATAGSLGSGQVEIQGPAPTPFGDSA</sequence>
<organism evidence="2 3">
    <name type="scientific">Streptomyces bacillaris</name>
    <dbReference type="NCBI Taxonomy" id="68179"/>
    <lineage>
        <taxon>Bacteria</taxon>
        <taxon>Bacillati</taxon>
        <taxon>Actinomycetota</taxon>
        <taxon>Actinomycetes</taxon>
        <taxon>Kitasatosporales</taxon>
        <taxon>Streptomycetaceae</taxon>
        <taxon>Streptomyces</taxon>
    </lineage>
</organism>
<dbReference type="RefSeq" id="WP_141760855.1">
    <property type="nucleotide sequence ID" value="NZ_JBHVRE010000013.1"/>
</dbReference>
<proteinExistence type="predicted"/>
<accession>A0ABW6DSN5</accession>
<gene>
    <name evidence="2" type="ORF">ACFWR3_07760</name>
</gene>